<feature type="region of interest" description="Disordered" evidence="1">
    <location>
        <begin position="1"/>
        <end position="25"/>
    </location>
</feature>
<feature type="compositionally biased region" description="Low complexity" evidence="1">
    <location>
        <begin position="197"/>
        <end position="212"/>
    </location>
</feature>
<dbReference type="AlphaFoldDB" id="A0A0D1C3B2"/>
<sequence>MPGISKKPSFNAQQAGSPHVSPHKKTVRLAENPHVSAFLSPKSRIFTGGHGYPGVPTRGNGPASSASTGTAGGFGASSASSEAFSIAGKQLTPEEVAQKIASMLKPGPPFFSRVSNADLIDYISDTSIMNCDKLRAQAAAVEAKKQANRAAASFAPSGTVVRRRAEEESWTGVGTVWSSLDGLPAGAGWSRIPGTPGSQTGSTLSTKSTSSTGALQDDGLWNAITLSCDIDCTAVELAKSVVVPTQELEKNHFFNGNTQCLFDDIGAGVKYRFDNLVGKASSGGLRHKQSSSALGNGASKVAPNYLSLSAYTDPNSTAFGATSFELKWPSWMPWGKKQTSTPANSDASTPTMPADGGAKRVWVPSSTKVSLHASWWGYNLYLPQPVLDSLDGDVDEAEKIANLINKCLNYILNNVPAGLPASFAAVVTILKAIAPTTGYISTFIGWSWDTIKGFNKGQGVVLSATWILPVALIPRAWDAPSSSAGGSTPTAPAAPTPATPSDDASTPTPTPTTGSGSGTTMTAQDTSTADPEDTPLPDPTKPAVPAPGATLPPTNPSTVSLDFSPPPSNETSNAKYPGDQYGRGGDQSTSAPMGDTPAPANQTPIDAES</sequence>
<dbReference type="InParanoid" id="A0A0D1C3B2"/>
<feature type="region of interest" description="Disordered" evidence="1">
    <location>
        <begin position="479"/>
        <end position="609"/>
    </location>
</feature>
<dbReference type="STRING" id="237631.A0A0D1C3B2"/>
<dbReference type="RefSeq" id="XP_011390226.1">
    <property type="nucleotide sequence ID" value="XM_011391924.1"/>
</dbReference>
<dbReference type="OrthoDB" id="3247214at2759"/>
<evidence type="ECO:0000313" key="3">
    <source>
        <dbReference type="Proteomes" id="UP000000561"/>
    </source>
</evidence>
<evidence type="ECO:0000256" key="1">
    <source>
        <dbReference type="SAM" id="MobiDB-lite"/>
    </source>
</evidence>
<protein>
    <submittedName>
        <fullName evidence="2">Uncharacterized protein</fullName>
    </submittedName>
</protein>
<keyword evidence="3" id="KW-1185">Reference proteome</keyword>
<dbReference type="GeneID" id="23564141"/>
<feature type="region of interest" description="Disordered" evidence="1">
    <location>
        <begin position="337"/>
        <end position="356"/>
    </location>
</feature>
<dbReference type="KEGG" id="uma:UMAG_03776"/>
<name>A0A0D1C3B2_MYCMD</name>
<gene>
    <name evidence="2" type="ORF">UMAG_03776</name>
</gene>
<dbReference type="eggNOG" id="ENOG502SRR0">
    <property type="taxonomic scope" value="Eukaryota"/>
</dbReference>
<feature type="compositionally biased region" description="Low complexity" evidence="1">
    <location>
        <begin position="59"/>
        <end position="69"/>
    </location>
</feature>
<evidence type="ECO:0000313" key="2">
    <source>
        <dbReference type="EMBL" id="KIS68197.1"/>
    </source>
</evidence>
<feature type="region of interest" description="Disordered" evidence="1">
    <location>
        <begin position="49"/>
        <end position="74"/>
    </location>
</feature>
<dbReference type="SASBDB" id="A0A0D1C3B2"/>
<feature type="compositionally biased region" description="Low complexity" evidence="1">
    <location>
        <begin position="479"/>
        <end position="491"/>
    </location>
</feature>
<accession>A0A0D1C3B2</accession>
<feature type="compositionally biased region" description="Polar residues" evidence="1">
    <location>
        <begin position="599"/>
        <end position="609"/>
    </location>
</feature>
<proteinExistence type="predicted"/>
<organism evidence="2 3">
    <name type="scientific">Mycosarcoma maydis</name>
    <name type="common">Corn smut fungus</name>
    <name type="synonym">Ustilago maydis</name>
    <dbReference type="NCBI Taxonomy" id="5270"/>
    <lineage>
        <taxon>Eukaryota</taxon>
        <taxon>Fungi</taxon>
        <taxon>Dikarya</taxon>
        <taxon>Basidiomycota</taxon>
        <taxon>Ustilaginomycotina</taxon>
        <taxon>Ustilaginomycetes</taxon>
        <taxon>Ustilaginales</taxon>
        <taxon>Ustilaginaceae</taxon>
        <taxon>Mycosarcoma</taxon>
    </lineage>
</organism>
<dbReference type="Proteomes" id="UP000000561">
    <property type="component" value="Chromosome 10"/>
</dbReference>
<feature type="compositionally biased region" description="Low complexity" evidence="1">
    <location>
        <begin position="499"/>
        <end position="523"/>
    </location>
</feature>
<feature type="compositionally biased region" description="Polar residues" evidence="1">
    <location>
        <begin position="337"/>
        <end position="351"/>
    </location>
</feature>
<dbReference type="EMBL" id="CM003149">
    <property type="protein sequence ID" value="KIS68197.1"/>
    <property type="molecule type" value="Genomic_DNA"/>
</dbReference>
<feature type="compositionally biased region" description="Pro residues" evidence="1">
    <location>
        <begin position="536"/>
        <end position="545"/>
    </location>
</feature>
<reference evidence="2 3" key="1">
    <citation type="journal article" date="2006" name="Nature">
        <title>Insights from the genome of the biotrophic fungal plant pathogen Ustilago maydis.</title>
        <authorList>
            <person name="Kamper J."/>
            <person name="Kahmann R."/>
            <person name="Bolker M."/>
            <person name="Ma L.J."/>
            <person name="Brefort T."/>
            <person name="Saville B.J."/>
            <person name="Banuett F."/>
            <person name="Kronstad J.W."/>
            <person name="Gold S.E."/>
            <person name="Muller O."/>
            <person name="Perlin M.H."/>
            <person name="Wosten H.A."/>
            <person name="de Vries R."/>
            <person name="Ruiz-Herrera J."/>
            <person name="Reynaga-Pena C.G."/>
            <person name="Snetselaar K."/>
            <person name="McCann M."/>
            <person name="Perez-Martin J."/>
            <person name="Feldbrugge M."/>
            <person name="Basse C.W."/>
            <person name="Steinberg G."/>
            <person name="Ibeas J.I."/>
            <person name="Holloman W."/>
            <person name="Guzman P."/>
            <person name="Farman M."/>
            <person name="Stajich J.E."/>
            <person name="Sentandreu R."/>
            <person name="Gonzalez-Prieto J.M."/>
            <person name="Kennell J.C."/>
            <person name="Molina L."/>
            <person name="Schirawski J."/>
            <person name="Mendoza-Mendoza A."/>
            <person name="Greilinger D."/>
            <person name="Munch K."/>
            <person name="Rossel N."/>
            <person name="Scherer M."/>
            <person name="Vranes M."/>
            <person name="Ladendorf O."/>
            <person name="Vincon V."/>
            <person name="Fuchs U."/>
            <person name="Sandrock B."/>
            <person name="Meng S."/>
            <person name="Ho E.C."/>
            <person name="Cahill M.J."/>
            <person name="Boyce K.J."/>
            <person name="Klose J."/>
            <person name="Klosterman S.J."/>
            <person name="Deelstra H.J."/>
            <person name="Ortiz-Castellanos L."/>
            <person name="Li W."/>
            <person name="Sanchez-Alonso P."/>
            <person name="Schreier P.H."/>
            <person name="Hauser-Hahn I."/>
            <person name="Vaupel M."/>
            <person name="Koopmann E."/>
            <person name="Friedrich G."/>
            <person name="Voss H."/>
            <person name="Schluter T."/>
            <person name="Margolis J."/>
            <person name="Platt D."/>
            <person name="Swimmer C."/>
            <person name="Gnirke A."/>
            <person name="Chen F."/>
            <person name="Vysotskaia V."/>
            <person name="Mannhaupt G."/>
            <person name="Guldener U."/>
            <person name="Munsterkotter M."/>
            <person name="Haase D."/>
            <person name="Oesterheld M."/>
            <person name="Mewes H.W."/>
            <person name="Mauceli E.W."/>
            <person name="DeCaprio D."/>
            <person name="Wade C.M."/>
            <person name="Butler J."/>
            <person name="Young S."/>
            <person name="Jaffe D.B."/>
            <person name="Calvo S."/>
            <person name="Nusbaum C."/>
            <person name="Galagan J."/>
            <person name="Birren B.W."/>
        </authorList>
    </citation>
    <scope>NUCLEOTIDE SEQUENCE [LARGE SCALE GENOMIC DNA]</scope>
    <source>
        <strain evidence="3">DSM 14603 / FGSC 9021 / UM521</strain>
    </source>
</reference>
<feature type="region of interest" description="Disordered" evidence="1">
    <location>
        <begin position="188"/>
        <end position="212"/>
    </location>
</feature>
<dbReference type="VEuPathDB" id="FungiDB:UMAG_03776"/>